<evidence type="ECO:0000313" key="2">
    <source>
        <dbReference type="Proteomes" id="UP000755585"/>
    </source>
</evidence>
<reference evidence="1 2" key="1">
    <citation type="submission" date="2021-03" db="EMBL/GenBank/DDBJ databases">
        <title>Sequencing the genomes of 1000 actinobacteria strains.</title>
        <authorList>
            <person name="Klenk H.-P."/>
        </authorList>
    </citation>
    <scope>NUCLEOTIDE SEQUENCE [LARGE SCALE GENOMIC DNA]</scope>
    <source>
        <strain evidence="1 2">DSM 18824</strain>
    </source>
</reference>
<evidence type="ECO:0000313" key="1">
    <source>
        <dbReference type="EMBL" id="MBP2352808.1"/>
    </source>
</evidence>
<comment type="caution">
    <text evidence="1">The sequence shown here is derived from an EMBL/GenBank/DDBJ whole genome shotgun (WGS) entry which is preliminary data.</text>
</comment>
<protein>
    <submittedName>
        <fullName evidence="1">Uncharacterized protein</fullName>
    </submittedName>
</protein>
<accession>A0ABS4UMC6</accession>
<dbReference type="Proteomes" id="UP000755585">
    <property type="component" value="Unassembled WGS sequence"/>
</dbReference>
<gene>
    <name evidence="1" type="ORF">JOF29_003891</name>
</gene>
<organism evidence="1 2">
    <name type="scientific">Kribbella aluminosa</name>
    <dbReference type="NCBI Taxonomy" id="416017"/>
    <lineage>
        <taxon>Bacteria</taxon>
        <taxon>Bacillati</taxon>
        <taxon>Actinomycetota</taxon>
        <taxon>Actinomycetes</taxon>
        <taxon>Propionibacteriales</taxon>
        <taxon>Kribbellaceae</taxon>
        <taxon>Kribbella</taxon>
    </lineage>
</organism>
<name>A0ABS4UMC6_9ACTN</name>
<dbReference type="EMBL" id="JAGINT010000001">
    <property type="protein sequence ID" value="MBP2352808.1"/>
    <property type="molecule type" value="Genomic_DNA"/>
</dbReference>
<keyword evidence="2" id="KW-1185">Reference proteome</keyword>
<proteinExistence type="predicted"/>
<sequence length="158" mass="17497">MYADLKADLARRFPDDRRAYIAGKDAFVLQILAGGGPSAFGDFTEDRFHIDDRGAVEGLQVVYLEAEVVDGQDGDAVEAERIGAVRRARAEDTGRRSARVAARMHLLHTPIRSIEPGDENELVAGSNIREGLPNRRVEHDPGVRRTFIPLPRRIRALA</sequence>